<dbReference type="GO" id="GO:0003824">
    <property type="term" value="F:catalytic activity"/>
    <property type="evidence" value="ECO:0007669"/>
    <property type="project" value="InterPro"/>
</dbReference>
<feature type="compositionally biased region" description="Polar residues" evidence="2">
    <location>
        <begin position="1"/>
        <end position="11"/>
    </location>
</feature>
<dbReference type="SUPFAM" id="SSF56219">
    <property type="entry name" value="DNase I-like"/>
    <property type="match status" value="1"/>
</dbReference>
<dbReference type="PROSITE" id="PS50878">
    <property type="entry name" value="RT_POL"/>
    <property type="match status" value="1"/>
</dbReference>
<dbReference type="CDD" id="cd01650">
    <property type="entry name" value="RT_nLTR_like"/>
    <property type="match status" value="1"/>
</dbReference>
<organism evidence="4 5">
    <name type="scientific">Brachionus calyciflorus</name>
    <dbReference type="NCBI Taxonomy" id="104777"/>
    <lineage>
        <taxon>Eukaryota</taxon>
        <taxon>Metazoa</taxon>
        <taxon>Spiralia</taxon>
        <taxon>Gnathifera</taxon>
        <taxon>Rotifera</taxon>
        <taxon>Eurotatoria</taxon>
        <taxon>Monogononta</taxon>
        <taxon>Pseudotrocha</taxon>
        <taxon>Ploima</taxon>
        <taxon>Brachionidae</taxon>
        <taxon>Brachionus</taxon>
    </lineage>
</organism>
<dbReference type="Pfam" id="PF14529">
    <property type="entry name" value="Exo_endo_phos_2"/>
    <property type="match status" value="1"/>
</dbReference>
<dbReference type="Gene3D" id="3.60.10.10">
    <property type="entry name" value="Endonuclease/exonuclease/phosphatase"/>
    <property type="match status" value="1"/>
</dbReference>
<dbReference type="PANTHER" id="PTHR47027:SF20">
    <property type="entry name" value="REVERSE TRANSCRIPTASE-LIKE PROTEIN WITH RNA-DIRECTED DNA POLYMERASE DOMAIN"/>
    <property type="match status" value="1"/>
</dbReference>
<dbReference type="Pfam" id="PF00078">
    <property type="entry name" value="RVT_1"/>
    <property type="match status" value="1"/>
</dbReference>
<evidence type="ECO:0000259" key="3">
    <source>
        <dbReference type="PROSITE" id="PS50878"/>
    </source>
</evidence>
<dbReference type="PANTHER" id="PTHR47027">
    <property type="entry name" value="REVERSE TRANSCRIPTASE DOMAIN-CONTAINING PROTEIN"/>
    <property type="match status" value="1"/>
</dbReference>
<keyword evidence="1" id="KW-0175">Coiled coil</keyword>
<feature type="coiled-coil region" evidence="1">
    <location>
        <begin position="346"/>
        <end position="394"/>
    </location>
</feature>
<gene>
    <name evidence="4" type="ORF">OXX778_LOCUS7760</name>
</gene>
<dbReference type="EMBL" id="CAJNOC010001016">
    <property type="protein sequence ID" value="CAF0826801.1"/>
    <property type="molecule type" value="Genomic_DNA"/>
</dbReference>
<reference evidence="4" key="1">
    <citation type="submission" date="2021-02" db="EMBL/GenBank/DDBJ databases">
        <authorList>
            <person name="Nowell W R."/>
        </authorList>
    </citation>
    <scope>NUCLEOTIDE SEQUENCE</scope>
    <source>
        <strain evidence="4">Ploen Becks lab</strain>
    </source>
</reference>
<dbReference type="InterPro" id="IPR043128">
    <property type="entry name" value="Rev_trsase/Diguanyl_cyclase"/>
</dbReference>
<sequence>MESTPSNTKINNPPPTSSKIPKLKVTKSTTQLKEILNSKKEDDALKITQNNQETRQRILAQIELLDFERKKLDDKKNINNGKYDTEIRDHEIEIQQTIDEVVGQRKKATENDEIMDINEIMEIVEGKENNLSKNINDHVKEIEPNILPKHKERYKCAKGMKNDDHLSINQKEENDLKEKIYPRQRYEVLLHGKGLNEYRDIYSRLKELKRSTGIEDPLLIQPEYDEENEAHTLSIAVHEYEQYKTLKSKWLDDAFGDILVKENIIGSVEEILKIPQFNNKVDTSLFDENKKIETIVNNIMEQKLMENNQRLNNLEKITNQQGSEIKLVQNEIAHVKTDMILMKDNMEKLTENVEYCNQELKKLKTDMGIIKNKIEKLDEIVSESNKEIKNLNEATTTNHNKTHEILGSILTHLASQGRPADQQNQNMAASINTGGINNNIDYLNKLVLNHNIVCVQETWALKKSSIEQNIFCLNKQIFHHPAKKFAKKGRPAGGLAFIVDSDLDCKVSFISPRVGFIKMSGLLIINVYLPYYNGLCDQKQEFDQEIENINEIIKMNKIDEIIIMGDMNTDIAKNNYNSKKLIRFLLENKLTLADIKQKQKIDFTYRKVLNDTYTTSWIDHVICSFGTLKQIQTFIMHSDHNIGEHNALSTVINYENQNNLKKFSKKIVKPKLDWLSKEHQLRYKASLSTKLGTLDEIFKELKRIKDKGQLKIKLSQVINELSSCLIQSVENVRNEIKELSKKKKKKIGSMKFKKWWDDKMRDLHNKVIERYIEYRQSNFSKKEKIIYYEAKRDFRCQKRYNLMLRRNKQMKYLNNLFSMDKQNFWKSIRKMQKNDSIIDVEINRLKDHYERIFTEKNRTETYKDIVDEKFVKEFIYKYTNVVFSHKIDLTRLTEIIKNLPNNKAIGISDISYEMLKYADNIKLYGYIKLILETIINNQLMPFLFNISIIKPLIKDSKKGGVELSNLRPISISDCLSNIYEAIILEEISHDHTDHPKQFGFKMNSSCQHAVWTLKQAIYNSKKNNKSTYVCAIDASKAFDKINRTILWKQMIKKNLKPQIILSLINYYNELYLLVNNNLDYSSTFKSKVGVKQGGIASPKLFSLYIEELLYEITKTNLGVKVNNEFINIIAYADDVLLISETKYQLQQQLDIVTKFGIDFDIKYNPEKTTYIIFNKNLQCKKNAVDSRHELSLADEKIVEVDHFRYLGVELNDKNNDKLHLEKRKRASQIALAKIKNLELLNDSTNHFLRGHLYKAFIMPVLFYGIENIELIKPNVNQLQRIENNILRNIYNLPKWCRITNLKLVNNLNNTLDRLKYIQVSFFERLLLNPYTKTLIKELLQLDNQNDYINKILIILDEVDCEVNMDIIEKCKFYRYSIDMAHKANKKNNPILNELYVLFNTNGSCHSILNLLRYDRIN</sequence>
<proteinExistence type="predicted"/>
<comment type="caution">
    <text evidence="4">The sequence shown here is derived from an EMBL/GenBank/DDBJ whole genome shotgun (WGS) entry which is preliminary data.</text>
</comment>
<evidence type="ECO:0000256" key="1">
    <source>
        <dbReference type="SAM" id="Coils"/>
    </source>
</evidence>
<dbReference type="SUPFAM" id="SSF56672">
    <property type="entry name" value="DNA/RNA polymerases"/>
    <property type="match status" value="1"/>
</dbReference>
<protein>
    <recommendedName>
        <fullName evidence="3">Reverse transcriptase domain-containing protein</fullName>
    </recommendedName>
</protein>
<evidence type="ECO:0000256" key="2">
    <source>
        <dbReference type="SAM" id="MobiDB-lite"/>
    </source>
</evidence>
<feature type="domain" description="Reverse transcriptase" evidence="3">
    <location>
        <begin position="933"/>
        <end position="1210"/>
    </location>
</feature>
<dbReference type="Proteomes" id="UP000663879">
    <property type="component" value="Unassembled WGS sequence"/>
</dbReference>
<feature type="region of interest" description="Disordered" evidence="2">
    <location>
        <begin position="1"/>
        <end position="26"/>
    </location>
</feature>
<dbReference type="Gene3D" id="3.30.70.270">
    <property type="match status" value="1"/>
</dbReference>
<dbReference type="InterPro" id="IPR036691">
    <property type="entry name" value="Endo/exonu/phosph_ase_sf"/>
</dbReference>
<dbReference type="InterPro" id="IPR000477">
    <property type="entry name" value="RT_dom"/>
</dbReference>
<name>A0A813UF43_9BILA</name>
<dbReference type="InterPro" id="IPR005135">
    <property type="entry name" value="Endo/exonuclease/phosphatase"/>
</dbReference>
<evidence type="ECO:0000313" key="5">
    <source>
        <dbReference type="Proteomes" id="UP000663879"/>
    </source>
</evidence>
<accession>A0A813UF43</accession>
<evidence type="ECO:0000313" key="4">
    <source>
        <dbReference type="EMBL" id="CAF0826801.1"/>
    </source>
</evidence>
<dbReference type="OrthoDB" id="6771993at2759"/>
<keyword evidence="5" id="KW-1185">Reference proteome</keyword>
<dbReference type="InterPro" id="IPR043502">
    <property type="entry name" value="DNA/RNA_pol_sf"/>
</dbReference>
<feature type="coiled-coil region" evidence="1">
    <location>
        <begin position="722"/>
        <end position="749"/>
    </location>
</feature>